<dbReference type="GO" id="GO:0003723">
    <property type="term" value="F:RNA binding"/>
    <property type="evidence" value="ECO:0007669"/>
    <property type="project" value="UniProtKB-KW"/>
</dbReference>
<dbReference type="Pfam" id="PF00849">
    <property type="entry name" value="PseudoU_synth_2"/>
    <property type="match status" value="1"/>
</dbReference>
<evidence type="ECO:0000256" key="2">
    <source>
        <dbReference type="ARBA" id="ARBA00022552"/>
    </source>
</evidence>
<comment type="function">
    <text evidence="6">Responsible for synthesis of pseudouridine from uracil-2605 in 23S ribosomal RNA.</text>
</comment>
<dbReference type="RefSeq" id="WP_158355985.1">
    <property type="nucleotide sequence ID" value="NZ_CP034870.1"/>
</dbReference>
<dbReference type="CDD" id="cd02556">
    <property type="entry name" value="PseudoU_synth_RluB"/>
    <property type="match status" value="1"/>
</dbReference>
<evidence type="ECO:0000256" key="8">
    <source>
        <dbReference type="RuleBase" id="RU003887"/>
    </source>
</evidence>
<dbReference type="Gene3D" id="3.30.70.1560">
    <property type="entry name" value="Alpha-L RNA-binding motif"/>
    <property type="match status" value="1"/>
</dbReference>
<dbReference type="GO" id="GO:0006364">
    <property type="term" value="P:rRNA processing"/>
    <property type="evidence" value="ECO:0007669"/>
    <property type="project" value="UniProtKB-KW"/>
</dbReference>
<reference evidence="10 11" key="1">
    <citation type="submission" date="2018-12" db="EMBL/GenBank/DDBJ databases">
        <authorList>
            <person name="Chong R.A."/>
        </authorList>
    </citation>
    <scope>NUCLEOTIDE SEQUENCE [LARGE SCALE GENOMIC DNA]</scope>
    <source>
        <strain evidence="10 11">Lps</strain>
    </source>
</reference>
<protein>
    <recommendedName>
        <fullName evidence="8">Pseudouridine synthase</fullName>
        <ecNumber evidence="8">5.4.99.-</ecNumber>
    </recommendedName>
</protein>
<proteinExistence type="inferred from homology"/>
<dbReference type="CDD" id="cd00165">
    <property type="entry name" value="S4"/>
    <property type="match status" value="1"/>
</dbReference>
<dbReference type="PROSITE" id="PS01149">
    <property type="entry name" value="PSI_RSU"/>
    <property type="match status" value="1"/>
</dbReference>
<keyword evidence="4 8" id="KW-0413">Isomerase</keyword>
<evidence type="ECO:0000259" key="9">
    <source>
        <dbReference type="Pfam" id="PF00849"/>
    </source>
</evidence>
<keyword evidence="2" id="KW-0698">rRNA processing</keyword>
<evidence type="ECO:0000256" key="7">
    <source>
        <dbReference type="PROSITE-ProRule" id="PRU00182"/>
    </source>
</evidence>
<dbReference type="Gene3D" id="3.30.70.580">
    <property type="entry name" value="Pseudouridine synthase I, catalytic domain, N-terminal subdomain"/>
    <property type="match status" value="1"/>
</dbReference>
<dbReference type="InterPro" id="IPR020094">
    <property type="entry name" value="TruA/RsuA/RluB/E/F_N"/>
</dbReference>
<dbReference type="SUPFAM" id="SSF55120">
    <property type="entry name" value="Pseudouridine synthase"/>
    <property type="match status" value="1"/>
</dbReference>
<keyword evidence="3 7" id="KW-0694">RNA-binding</keyword>
<dbReference type="NCBIfam" id="TIGR00093">
    <property type="entry name" value="pseudouridine synthase"/>
    <property type="match status" value="1"/>
</dbReference>
<accession>A0A4D6Y794</accession>
<dbReference type="InterPro" id="IPR042092">
    <property type="entry name" value="PsdUridine_s_RsuA/RluB/E/F_cat"/>
</dbReference>
<dbReference type="Gene3D" id="3.10.290.10">
    <property type="entry name" value="RNA-binding S4 domain"/>
    <property type="match status" value="1"/>
</dbReference>
<dbReference type="FunFam" id="3.30.70.580:FF:000009">
    <property type="entry name" value="Pseudouridine synthase"/>
    <property type="match status" value="1"/>
</dbReference>
<dbReference type="InterPro" id="IPR050343">
    <property type="entry name" value="RsuA_PseudoU_synthase"/>
</dbReference>
<comment type="catalytic activity">
    <reaction evidence="5">
        <text>uridine(2605) in 23S rRNA = pseudouridine(2605) in 23S rRNA</text>
        <dbReference type="Rhea" id="RHEA:42520"/>
        <dbReference type="Rhea" id="RHEA-COMP:10095"/>
        <dbReference type="Rhea" id="RHEA-COMP:10096"/>
        <dbReference type="ChEBI" id="CHEBI:65314"/>
        <dbReference type="ChEBI" id="CHEBI:65315"/>
        <dbReference type="EC" id="5.4.99.22"/>
    </reaction>
</comment>
<name>A0A4D6Y794_9GAMM</name>
<reference evidence="10 11" key="2">
    <citation type="submission" date="2019-05" db="EMBL/GenBank/DDBJ databases">
        <title>Genome evolution of the obligate endosymbiont Buchnera aphidicola.</title>
        <authorList>
            <person name="Moran N.A."/>
        </authorList>
    </citation>
    <scope>NUCLEOTIDE SEQUENCE [LARGE SCALE GENOMIC DNA]</scope>
    <source>
        <strain evidence="10 11">Lps</strain>
    </source>
</reference>
<dbReference type="InterPro" id="IPR020103">
    <property type="entry name" value="PsdUridine_synth_cat_dom_sf"/>
</dbReference>
<gene>
    <name evidence="10" type="ORF">D9V70_01440</name>
</gene>
<dbReference type="GO" id="GO:0160139">
    <property type="term" value="F:23S rRNA pseudouridine(2605) synthase activity"/>
    <property type="evidence" value="ECO:0007669"/>
    <property type="project" value="UniProtKB-EC"/>
</dbReference>
<dbReference type="PROSITE" id="PS50889">
    <property type="entry name" value="S4"/>
    <property type="match status" value="1"/>
</dbReference>
<dbReference type="InterPro" id="IPR036986">
    <property type="entry name" value="S4_RNA-bd_sf"/>
</dbReference>
<dbReference type="AlphaFoldDB" id="A0A4D6Y794"/>
<dbReference type="Proteomes" id="UP000298564">
    <property type="component" value="Chromosome"/>
</dbReference>
<evidence type="ECO:0000256" key="3">
    <source>
        <dbReference type="ARBA" id="ARBA00022884"/>
    </source>
</evidence>
<dbReference type="OrthoDB" id="9807213at2"/>
<evidence type="ECO:0000256" key="6">
    <source>
        <dbReference type="ARBA" id="ARBA00037383"/>
    </source>
</evidence>
<feature type="domain" description="Pseudouridine synthase RsuA/RluA-like" evidence="9">
    <location>
        <begin position="68"/>
        <end position="201"/>
    </location>
</feature>
<dbReference type="EC" id="5.4.99.-" evidence="8"/>
<dbReference type="InterPro" id="IPR006145">
    <property type="entry name" value="PsdUridine_synth_RsuA/RluA"/>
</dbReference>
<comment type="similarity">
    <text evidence="1 8">Belongs to the pseudouridine synthase RsuA family.</text>
</comment>
<dbReference type="PANTHER" id="PTHR47683">
    <property type="entry name" value="PSEUDOURIDINE SYNTHASE FAMILY PROTEIN-RELATED"/>
    <property type="match status" value="1"/>
</dbReference>
<dbReference type="InterPro" id="IPR018496">
    <property type="entry name" value="PsdUridine_synth_RsuA/RluB_CS"/>
</dbReference>
<dbReference type="GO" id="GO:0001522">
    <property type="term" value="P:pseudouridine synthesis"/>
    <property type="evidence" value="ECO:0007669"/>
    <property type="project" value="InterPro"/>
</dbReference>
<evidence type="ECO:0000313" key="11">
    <source>
        <dbReference type="Proteomes" id="UP000298564"/>
    </source>
</evidence>
<dbReference type="SUPFAM" id="SSF55174">
    <property type="entry name" value="Alpha-L RNA-binding motif"/>
    <property type="match status" value="1"/>
</dbReference>
<organism evidence="10 11">
    <name type="scientific">Buchnera aphidicola</name>
    <name type="common">Lipaphis pseudobrassicae</name>
    <dbReference type="NCBI Taxonomy" id="1258543"/>
    <lineage>
        <taxon>Bacteria</taxon>
        <taxon>Pseudomonadati</taxon>
        <taxon>Pseudomonadota</taxon>
        <taxon>Gammaproteobacteria</taxon>
        <taxon>Enterobacterales</taxon>
        <taxon>Erwiniaceae</taxon>
        <taxon>Buchnera</taxon>
    </lineage>
</organism>
<evidence type="ECO:0000313" key="10">
    <source>
        <dbReference type="EMBL" id="QCI22144.1"/>
    </source>
</evidence>
<evidence type="ECO:0000256" key="5">
    <source>
        <dbReference type="ARBA" id="ARBA00036944"/>
    </source>
</evidence>
<evidence type="ECO:0000256" key="1">
    <source>
        <dbReference type="ARBA" id="ARBA00008348"/>
    </source>
</evidence>
<dbReference type="InterPro" id="IPR000748">
    <property type="entry name" value="PsdUridine_synth_RsuA/RluB/E/F"/>
</dbReference>
<sequence length="248" mass="28929">MNEKIQKILSGLGHGSRRKIENMIYSGSILINGKKAFIGQRLDKTNSHKITINEKTMTIKKKEFNTKILIYNKPEGEICTRNDPKKRPTVFDKLPSINLQRWISIGRLDLNTSGLLLFTNNGDLANELMHPRNQIEREYYIRVFGKINKNTMNILKNGVRIKDGYASFKEIQSIQPKKLLKNKWFKGVICEGRNREIRLMWNKMKCQVSRLIRIRYGNIILPKTLKLGNFLQLSSISIKTLHQLIYKK</sequence>
<dbReference type="EMBL" id="CP034870">
    <property type="protein sequence ID" value="QCI22144.1"/>
    <property type="molecule type" value="Genomic_DNA"/>
</dbReference>
<evidence type="ECO:0000256" key="4">
    <source>
        <dbReference type="ARBA" id="ARBA00023235"/>
    </source>
</evidence>
<dbReference type="PANTHER" id="PTHR47683:SF3">
    <property type="entry name" value="RIBOSOMAL LARGE SUBUNIT PSEUDOURIDINE SYNTHASE B"/>
    <property type="match status" value="1"/>
</dbReference>